<reference evidence="5" key="1">
    <citation type="submission" date="2022-12" db="EMBL/GenBank/DDBJ databases">
        <title>Chromosome-level genome assembly of the bean flower thrips Megalurothrips usitatus.</title>
        <authorList>
            <person name="Ma L."/>
            <person name="Liu Q."/>
            <person name="Li H."/>
            <person name="Cai W."/>
        </authorList>
    </citation>
    <scope>NUCLEOTIDE SEQUENCE</scope>
    <source>
        <strain evidence="5">Cailab_2022a</strain>
    </source>
</reference>
<name>A0AAV7XME7_9NEOP</name>
<dbReference type="PANTHER" id="PTHR13968">
    <property type="entry name" value="HETEROGENEOUS NUCLEAR RIBONUCLEOPROTEIN"/>
    <property type="match status" value="1"/>
</dbReference>
<feature type="region of interest" description="Disordered" evidence="3">
    <location>
        <begin position="271"/>
        <end position="302"/>
    </location>
</feature>
<dbReference type="GO" id="GO:0003723">
    <property type="term" value="F:RNA binding"/>
    <property type="evidence" value="ECO:0007669"/>
    <property type="project" value="UniProtKB-UniRule"/>
</dbReference>
<dbReference type="FunFam" id="3.30.70.330:FF:000431">
    <property type="entry name" value="Heterogeneous nuclear ribonucleoprotein C"/>
    <property type="match status" value="1"/>
</dbReference>
<evidence type="ECO:0000256" key="2">
    <source>
        <dbReference type="PROSITE-ProRule" id="PRU00176"/>
    </source>
</evidence>
<evidence type="ECO:0000259" key="4">
    <source>
        <dbReference type="PROSITE" id="PS50102"/>
    </source>
</evidence>
<sequence length="518" mass="54027">MKLCRVGNQTNSPDPVAVNSRVFVGNLNTFQCSKAELERMFQRYGRIAGISMHKGYAFVQFANAFDARSACLGEDKRVVLGQTLDVNLVSEPKAHQTGRKRQNITKTGNDWLNKVRLQLLRVGGPPGGAAAAGAARPAPGAASQAGPPHGTAAQAGARRAPERGAAAGAPGPAGGAAPRPRGPRTRAVLAAPQRPPDRHHQRIQQPGHPNMRQLPGDVHGPPGTAQPQEGPLQVTVRLQVPHAARGEIKQRGHAAVLLVQGQLQLGLGPDGARAGRAHAQHLPAGRARQPQPDRGRQPDAAVRVGPSVAVVVRRADEDADAPTPAAAAPDAAATAAAATSRPNSFTPHLRAVAAATAAAKSSQSTIATAANSESKAGAADGPARRLLLIVVVLLVIVDFVGGGRGADRHPGRGRRLPRRVHVVRPGRRRGVAGVARGRHPAVQPQGGECVDRGHVPAGSRRAGCSQRQPPHFSGEYERGASAPLHTSRAIKPPLPLPPAPPDGARTCSDCETIDDFYW</sequence>
<gene>
    <name evidence="5" type="ORF">ONE63_009711</name>
</gene>
<accession>A0AAV7XME7</accession>
<feature type="domain" description="RRM" evidence="4">
    <location>
        <begin position="20"/>
        <end position="91"/>
    </location>
</feature>
<dbReference type="InterPro" id="IPR012677">
    <property type="entry name" value="Nucleotide-bd_a/b_plait_sf"/>
</dbReference>
<evidence type="ECO:0000313" key="5">
    <source>
        <dbReference type="EMBL" id="KAJ1524843.1"/>
    </source>
</evidence>
<dbReference type="Pfam" id="PF00076">
    <property type="entry name" value="RRM_1"/>
    <property type="match status" value="1"/>
</dbReference>
<dbReference type="EMBL" id="JAPTSV010000008">
    <property type="protein sequence ID" value="KAJ1524843.1"/>
    <property type="molecule type" value="Genomic_DNA"/>
</dbReference>
<evidence type="ECO:0000256" key="3">
    <source>
        <dbReference type="SAM" id="MobiDB-lite"/>
    </source>
</evidence>
<dbReference type="CDD" id="cd12341">
    <property type="entry name" value="RRM_hnRNPC_like"/>
    <property type="match status" value="1"/>
</dbReference>
<dbReference type="Proteomes" id="UP001075354">
    <property type="component" value="Chromosome 8"/>
</dbReference>
<dbReference type="PROSITE" id="PS50102">
    <property type="entry name" value="RRM"/>
    <property type="match status" value="1"/>
</dbReference>
<dbReference type="AlphaFoldDB" id="A0AAV7XME7"/>
<feature type="region of interest" description="Disordered" evidence="3">
    <location>
        <begin position="316"/>
        <end position="342"/>
    </location>
</feature>
<dbReference type="InterPro" id="IPR000504">
    <property type="entry name" value="RRM_dom"/>
</dbReference>
<feature type="compositionally biased region" description="Low complexity" evidence="3">
    <location>
        <begin position="321"/>
        <end position="339"/>
    </location>
</feature>
<dbReference type="SUPFAM" id="SSF54928">
    <property type="entry name" value="RNA-binding domain, RBD"/>
    <property type="match status" value="1"/>
</dbReference>
<dbReference type="Gene3D" id="3.30.70.330">
    <property type="match status" value="1"/>
</dbReference>
<evidence type="ECO:0000256" key="1">
    <source>
        <dbReference type="ARBA" id="ARBA00022884"/>
    </source>
</evidence>
<feature type="region of interest" description="Disordered" evidence="3">
    <location>
        <begin position="126"/>
        <end position="229"/>
    </location>
</feature>
<organism evidence="5 6">
    <name type="scientific">Megalurothrips usitatus</name>
    <name type="common">bean blossom thrips</name>
    <dbReference type="NCBI Taxonomy" id="439358"/>
    <lineage>
        <taxon>Eukaryota</taxon>
        <taxon>Metazoa</taxon>
        <taxon>Ecdysozoa</taxon>
        <taxon>Arthropoda</taxon>
        <taxon>Hexapoda</taxon>
        <taxon>Insecta</taxon>
        <taxon>Pterygota</taxon>
        <taxon>Neoptera</taxon>
        <taxon>Paraneoptera</taxon>
        <taxon>Thysanoptera</taxon>
        <taxon>Terebrantia</taxon>
        <taxon>Thripoidea</taxon>
        <taxon>Thripidae</taxon>
        <taxon>Megalurothrips</taxon>
    </lineage>
</organism>
<keyword evidence="1 2" id="KW-0694">RNA-binding</keyword>
<feature type="region of interest" description="Disordered" evidence="3">
    <location>
        <begin position="431"/>
        <end position="482"/>
    </location>
</feature>
<proteinExistence type="predicted"/>
<protein>
    <recommendedName>
        <fullName evidence="4">RRM domain-containing protein</fullName>
    </recommendedName>
</protein>
<dbReference type="InterPro" id="IPR051186">
    <property type="entry name" value="RRM_HNRPC/RALY_subfam"/>
</dbReference>
<feature type="compositionally biased region" description="Pro residues" evidence="3">
    <location>
        <begin position="492"/>
        <end position="501"/>
    </location>
</feature>
<feature type="compositionally biased region" description="Low complexity" evidence="3">
    <location>
        <begin position="128"/>
        <end position="179"/>
    </location>
</feature>
<dbReference type="GO" id="GO:0005634">
    <property type="term" value="C:nucleus"/>
    <property type="evidence" value="ECO:0007669"/>
    <property type="project" value="TreeGrafter"/>
</dbReference>
<keyword evidence="6" id="KW-1185">Reference proteome</keyword>
<dbReference type="PANTHER" id="PTHR13968:SF26">
    <property type="entry name" value="RRM DOMAIN-CONTAINING PROTEIN"/>
    <property type="match status" value="1"/>
</dbReference>
<evidence type="ECO:0000313" key="6">
    <source>
        <dbReference type="Proteomes" id="UP001075354"/>
    </source>
</evidence>
<dbReference type="SMART" id="SM00360">
    <property type="entry name" value="RRM"/>
    <property type="match status" value="1"/>
</dbReference>
<dbReference type="InterPro" id="IPR035979">
    <property type="entry name" value="RBD_domain_sf"/>
</dbReference>
<feature type="region of interest" description="Disordered" evidence="3">
    <location>
        <begin position="487"/>
        <end position="506"/>
    </location>
</feature>
<comment type="caution">
    <text evidence="5">The sequence shown here is derived from an EMBL/GenBank/DDBJ whole genome shotgun (WGS) entry which is preliminary data.</text>
</comment>